<dbReference type="PANTHER" id="PTHR43498">
    <property type="entry name" value="FERREDOXIN:COB-COM HETERODISULFIDE REDUCTASE SUBUNIT A"/>
    <property type="match status" value="1"/>
</dbReference>
<comment type="caution">
    <text evidence="5">The sequence shown here is derived from an EMBL/GenBank/DDBJ whole genome shotgun (WGS) entry which is preliminary data.</text>
</comment>
<keyword evidence="2" id="KW-0560">Oxidoreductase</keyword>
<dbReference type="InterPro" id="IPR039650">
    <property type="entry name" value="HdrA-like"/>
</dbReference>
<evidence type="ECO:0000313" key="6">
    <source>
        <dbReference type="Proteomes" id="UP000245880"/>
    </source>
</evidence>
<keyword evidence="4" id="KW-0411">Iron-sulfur</keyword>
<dbReference type="GO" id="GO:0051536">
    <property type="term" value="F:iron-sulfur cluster binding"/>
    <property type="evidence" value="ECO:0007669"/>
    <property type="project" value="UniProtKB-KW"/>
</dbReference>
<dbReference type="GO" id="GO:0046872">
    <property type="term" value="F:metal ion binding"/>
    <property type="evidence" value="ECO:0007669"/>
    <property type="project" value="UniProtKB-KW"/>
</dbReference>
<dbReference type="Gene3D" id="2.60.120.260">
    <property type="entry name" value="Galactose-binding domain-like"/>
    <property type="match status" value="1"/>
</dbReference>
<organism evidence="5 6">
    <name type="scientific">Dyadobacter jejuensis</name>
    <dbReference type="NCBI Taxonomy" id="1082580"/>
    <lineage>
        <taxon>Bacteria</taxon>
        <taxon>Pseudomonadati</taxon>
        <taxon>Bacteroidota</taxon>
        <taxon>Cytophagia</taxon>
        <taxon>Cytophagales</taxon>
        <taxon>Spirosomataceae</taxon>
        <taxon>Dyadobacter</taxon>
    </lineage>
</organism>
<evidence type="ECO:0000256" key="4">
    <source>
        <dbReference type="ARBA" id="ARBA00023014"/>
    </source>
</evidence>
<accession>A0A316AMD7</accession>
<dbReference type="PANTHER" id="PTHR43498:SF1">
    <property type="entry name" value="COB--COM HETERODISULFIDE REDUCTASE IRON-SULFUR SUBUNIT A"/>
    <property type="match status" value="1"/>
</dbReference>
<evidence type="ECO:0000256" key="1">
    <source>
        <dbReference type="ARBA" id="ARBA00022723"/>
    </source>
</evidence>
<dbReference type="EMBL" id="QGDT01000005">
    <property type="protein sequence ID" value="PWJ57960.1"/>
    <property type="molecule type" value="Genomic_DNA"/>
</dbReference>
<name>A0A316AMD7_9BACT</name>
<dbReference type="AlphaFoldDB" id="A0A316AMD7"/>
<evidence type="ECO:0000313" key="5">
    <source>
        <dbReference type="EMBL" id="PWJ57960.1"/>
    </source>
</evidence>
<protein>
    <submittedName>
        <fullName evidence="5">FAD dependent oxidoreductase</fullName>
    </submittedName>
</protein>
<keyword evidence="1" id="KW-0479">Metal-binding</keyword>
<keyword evidence="6" id="KW-1185">Reference proteome</keyword>
<sequence>MFSGRNVSQTHIALSSTRIQATCALMGQATGTAATLCVKLGVLPRDIAQKHMAALQEQLLRDDVFIPLRPAQDPNDLATKASSIFGSSTTTGQASLLTDGMSRDIDDQVHHWQSDGLPAYVQLEWEKPVDLSAIEIKCDSNLQRNIMMRKDHKVNQNFGTEIPPELLKTVDFEVRIKGQWVKVGQVKNNITRLVKAHFQSQKTTAVRINMTETYGADHVKLFEVRCYS</sequence>
<dbReference type="InterPro" id="IPR008979">
    <property type="entry name" value="Galactose-bd-like_sf"/>
</dbReference>
<dbReference type="SUPFAM" id="SSF49785">
    <property type="entry name" value="Galactose-binding domain-like"/>
    <property type="match status" value="1"/>
</dbReference>
<dbReference type="Proteomes" id="UP000245880">
    <property type="component" value="Unassembled WGS sequence"/>
</dbReference>
<proteinExistence type="predicted"/>
<reference evidence="5 6" key="1">
    <citation type="submission" date="2018-03" db="EMBL/GenBank/DDBJ databases">
        <title>Genomic Encyclopedia of Archaeal and Bacterial Type Strains, Phase II (KMG-II): from individual species to whole genera.</title>
        <authorList>
            <person name="Goeker M."/>
        </authorList>
    </citation>
    <scope>NUCLEOTIDE SEQUENCE [LARGE SCALE GENOMIC DNA]</scope>
    <source>
        <strain evidence="5 6">DSM 100346</strain>
    </source>
</reference>
<dbReference type="GO" id="GO:0016491">
    <property type="term" value="F:oxidoreductase activity"/>
    <property type="evidence" value="ECO:0007669"/>
    <property type="project" value="UniProtKB-KW"/>
</dbReference>
<gene>
    <name evidence="5" type="ORF">CLV98_105140</name>
</gene>
<evidence type="ECO:0000256" key="2">
    <source>
        <dbReference type="ARBA" id="ARBA00023002"/>
    </source>
</evidence>
<keyword evidence="3" id="KW-0408">Iron</keyword>
<dbReference type="Pfam" id="PF12831">
    <property type="entry name" value="FAD_oxidored"/>
    <property type="match status" value="1"/>
</dbReference>
<evidence type="ECO:0000256" key="3">
    <source>
        <dbReference type="ARBA" id="ARBA00023004"/>
    </source>
</evidence>